<feature type="domain" description="Cytochrome P460" evidence="2">
    <location>
        <begin position="51"/>
        <end position="225"/>
    </location>
</feature>
<evidence type="ECO:0000313" key="4">
    <source>
        <dbReference type="Proteomes" id="UP000242915"/>
    </source>
</evidence>
<proteinExistence type="predicted"/>
<dbReference type="Pfam" id="PF16694">
    <property type="entry name" value="Cytochrome_P460"/>
    <property type="match status" value="1"/>
</dbReference>
<keyword evidence="4" id="KW-1185">Reference proteome</keyword>
<keyword evidence="1" id="KW-0732">Signal</keyword>
<dbReference type="Proteomes" id="UP000242915">
    <property type="component" value="Unassembled WGS sequence"/>
</dbReference>
<protein>
    <submittedName>
        <fullName evidence="3">Cytochrome P460</fullName>
    </submittedName>
</protein>
<feature type="signal peptide" evidence="1">
    <location>
        <begin position="1"/>
        <end position="30"/>
    </location>
</feature>
<reference evidence="4" key="1">
    <citation type="submission" date="2017-06" db="EMBL/GenBank/DDBJ databases">
        <authorList>
            <person name="Varghese N."/>
            <person name="Submissions S."/>
        </authorList>
    </citation>
    <scope>NUCLEOTIDE SEQUENCE [LARGE SCALE GENOMIC DNA]</scope>
    <source>
        <strain evidence="4">CIP 108523</strain>
    </source>
</reference>
<feature type="chain" id="PRO_5012444154" evidence="1">
    <location>
        <begin position="31"/>
        <end position="232"/>
    </location>
</feature>
<dbReference type="Gene3D" id="3.50.70.20">
    <property type="entry name" value="Cytochrome P460"/>
    <property type="match status" value="1"/>
</dbReference>
<accession>A0A238ZDV5</accession>
<dbReference type="AlphaFoldDB" id="A0A238ZDV5"/>
<evidence type="ECO:0000256" key="1">
    <source>
        <dbReference type="SAM" id="SignalP"/>
    </source>
</evidence>
<name>A0A238ZDV5_9PSED</name>
<dbReference type="RefSeq" id="WP_089358601.1">
    <property type="nucleotide sequence ID" value="NZ_FZOG01000001.1"/>
</dbReference>
<evidence type="ECO:0000313" key="3">
    <source>
        <dbReference type="EMBL" id="SNR81695.1"/>
    </source>
</evidence>
<organism evidence="3 4">
    <name type="scientific">Pseudomonas segetis</name>
    <dbReference type="NCBI Taxonomy" id="298908"/>
    <lineage>
        <taxon>Bacteria</taxon>
        <taxon>Pseudomonadati</taxon>
        <taxon>Pseudomonadota</taxon>
        <taxon>Gammaproteobacteria</taxon>
        <taxon>Pseudomonadales</taxon>
        <taxon>Pseudomonadaceae</taxon>
        <taxon>Pseudomonas</taxon>
    </lineage>
</organism>
<dbReference type="InterPro" id="IPR038142">
    <property type="entry name" value="Cytochrome_P460_sp"/>
</dbReference>
<gene>
    <name evidence="3" type="ORF">SAMN05216255_0362</name>
</gene>
<dbReference type="CDD" id="cd20751">
    <property type="entry name" value="cyt_P460_Ne-like"/>
    <property type="match status" value="1"/>
</dbReference>
<dbReference type="InterPro" id="IPR032033">
    <property type="entry name" value="Cytochrome_P460"/>
</dbReference>
<dbReference type="EMBL" id="FZOG01000001">
    <property type="protein sequence ID" value="SNR81695.1"/>
    <property type="molecule type" value="Genomic_DNA"/>
</dbReference>
<evidence type="ECO:0000259" key="2">
    <source>
        <dbReference type="Pfam" id="PF16694"/>
    </source>
</evidence>
<sequence>MFSSAKILSNTPKWLLLAFSLTAIGSIAQAAESLDEGVKAKFVDAQTAHIPEGYRSWTHIGTFATPPGSRTILDGSVREGVQFGNTYVEPTALAIYKATNKWPDGTQFVKEFSESRLSEDCDKSNGSCSKNNGKHWPQSIGKCDKTTGVCVTSHGKGIFQNDFFGVTYMVKDAARFPNAPGNWAYFSYGPAKDDKSYPQTAKVLPYEKCAGCHVANAKDTDYVFSDLHLGLQ</sequence>